<dbReference type="GO" id="GO:0020037">
    <property type="term" value="F:heme binding"/>
    <property type="evidence" value="ECO:0007669"/>
    <property type="project" value="InterPro"/>
</dbReference>
<dbReference type="GO" id="GO:0016705">
    <property type="term" value="F:oxidoreductase activity, acting on paired donors, with incorporation or reduction of molecular oxygen"/>
    <property type="evidence" value="ECO:0007669"/>
    <property type="project" value="InterPro"/>
</dbReference>
<evidence type="ECO:0000313" key="8">
    <source>
        <dbReference type="EMBL" id="SLN10399.1"/>
    </source>
</evidence>
<dbReference type="STRING" id="315423.SAMN04488020_10120"/>
<keyword evidence="4" id="KW-0479">Metal-binding</keyword>
<dbReference type="PANTHER" id="PTHR24286:SF24">
    <property type="entry name" value="LANOSTEROL 14-ALPHA DEMETHYLASE"/>
    <property type="match status" value="1"/>
</dbReference>
<keyword evidence="3" id="KW-0349">Heme</keyword>
<evidence type="ECO:0000256" key="2">
    <source>
        <dbReference type="ARBA" id="ARBA00010617"/>
    </source>
</evidence>
<gene>
    <name evidence="8" type="primary">cypC</name>
    <name evidence="8" type="ORF">PAM7066_00020</name>
</gene>
<dbReference type="GO" id="GO:0004601">
    <property type="term" value="F:peroxidase activity"/>
    <property type="evidence" value="ECO:0007669"/>
    <property type="project" value="UniProtKB-KW"/>
</dbReference>
<dbReference type="EC" id="1.11.2.4" evidence="8"/>
<dbReference type="OrthoDB" id="9764248at2"/>
<dbReference type="GO" id="GO:0016125">
    <property type="term" value="P:sterol metabolic process"/>
    <property type="evidence" value="ECO:0007669"/>
    <property type="project" value="TreeGrafter"/>
</dbReference>
<dbReference type="Gene3D" id="1.10.630.10">
    <property type="entry name" value="Cytochrome P450"/>
    <property type="match status" value="1"/>
</dbReference>
<dbReference type="InterPro" id="IPR001128">
    <property type="entry name" value="Cyt_P450"/>
</dbReference>
<comment type="similarity">
    <text evidence="2">Belongs to the cytochrome P450 family.</text>
</comment>
<evidence type="ECO:0000256" key="6">
    <source>
        <dbReference type="ARBA" id="ARBA00023004"/>
    </source>
</evidence>
<dbReference type="GO" id="GO:0004497">
    <property type="term" value="F:monooxygenase activity"/>
    <property type="evidence" value="ECO:0007669"/>
    <property type="project" value="UniProtKB-KW"/>
</dbReference>
<evidence type="ECO:0000256" key="4">
    <source>
        <dbReference type="ARBA" id="ARBA00022723"/>
    </source>
</evidence>
<sequence length="404" mass="45072">MPLFHAPQGDLTRFIARDPYRAVSRIADRLGADAFRGKLMLGDTVFLTGHEKARLFYSDELMRQGAAPWFVKQTLFGRGGVQSLDGDEHHRRKALHLRLMTRDVPDQLADAFRDELARLADSRPGRIVVQDEMARILTRVACKWAGVPGSHPETHAGMLSDLFEHAAPIHMSFMRGVTARRKANAWAGDLIASARTGNLRPTRGSALDEIANYRTVDGVPLSREVGAVELLNVIRPVVAVSAFLTFTAHALATHERARAAAEDAPDTLVQEVRRTAPFFPMLAARTVRDIEIEGDPVAAGTRVVLDIYGTNRDARVWDDPFMFRPSRFQNREVGPYDLIPQGGGDHASGHRCPGEWITIALMRAFTDWTTRIDYKRPRQDLDLEMGTLPALPSSRMIWTDLRPA</sequence>
<keyword evidence="7" id="KW-0503">Monooxygenase</keyword>
<reference evidence="8 9" key="1">
    <citation type="submission" date="2017-03" db="EMBL/GenBank/DDBJ databases">
        <authorList>
            <person name="Afonso C.L."/>
            <person name="Miller P.J."/>
            <person name="Scott M.A."/>
            <person name="Spackman E."/>
            <person name="Goraichik I."/>
            <person name="Dimitrov K.M."/>
            <person name="Suarez D.L."/>
            <person name="Swayne D.E."/>
        </authorList>
    </citation>
    <scope>NUCLEOTIDE SEQUENCE [LARGE SCALE GENOMIC DNA]</scope>
    <source>
        <strain evidence="8 9">CECT 7066</strain>
    </source>
</reference>
<keyword evidence="6" id="KW-0408">Iron</keyword>
<dbReference type="Pfam" id="PF00067">
    <property type="entry name" value="p450"/>
    <property type="match status" value="1"/>
</dbReference>
<comment type="cofactor">
    <cofactor evidence="1">
        <name>heme</name>
        <dbReference type="ChEBI" id="CHEBI:30413"/>
    </cofactor>
</comment>
<dbReference type="RefSeq" id="WP_085852098.1">
    <property type="nucleotide sequence ID" value="NZ_FOPF01000001.1"/>
</dbReference>
<evidence type="ECO:0000313" key="9">
    <source>
        <dbReference type="Proteomes" id="UP000193870"/>
    </source>
</evidence>
<dbReference type="GO" id="GO:0005506">
    <property type="term" value="F:iron ion binding"/>
    <property type="evidence" value="ECO:0007669"/>
    <property type="project" value="InterPro"/>
</dbReference>
<protein>
    <submittedName>
        <fullName evidence="8">Fatty-acid peroxygenase</fullName>
        <ecNumber evidence="8">1.11.2.4</ecNumber>
    </submittedName>
</protein>
<accession>A0A1Y5R6L7</accession>
<organism evidence="8 9">
    <name type="scientific">Palleronia marisminoris</name>
    <dbReference type="NCBI Taxonomy" id="315423"/>
    <lineage>
        <taxon>Bacteria</taxon>
        <taxon>Pseudomonadati</taxon>
        <taxon>Pseudomonadota</taxon>
        <taxon>Alphaproteobacteria</taxon>
        <taxon>Rhodobacterales</taxon>
        <taxon>Roseobacteraceae</taxon>
        <taxon>Palleronia</taxon>
    </lineage>
</organism>
<dbReference type="EMBL" id="FWFV01000001">
    <property type="protein sequence ID" value="SLN10399.1"/>
    <property type="molecule type" value="Genomic_DNA"/>
</dbReference>
<evidence type="ECO:0000256" key="1">
    <source>
        <dbReference type="ARBA" id="ARBA00001971"/>
    </source>
</evidence>
<proteinExistence type="inferred from homology"/>
<keyword evidence="5 8" id="KW-0560">Oxidoreductase</keyword>
<dbReference type="SUPFAM" id="SSF48264">
    <property type="entry name" value="Cytochrome P450"/>
    <property type="match status" value="1"/>
</dbReference>
<keyword evidence="8" id="KW-0575">Peroxidase</keyword>
<dbReference type="CDD" id="cd11067">
    <property type="entry name" value="CYP152"/>
    <property type="match status" value="1"/>
</dbReference>
<dbReference type="AlphaFoldDB" id="A0A1Y5R6L7"/>
<evidence type="ECO:0000256" key="3">
    <source>
        <dbReference type="ARBA" id="ARBA00022617"/>
    </source>
</evidence>
<name>A0A1Y5R6L7_9RHOB</name>
<evidence type="ECO:0000256" key="5">
    <source>
        <dbReference type="ARBA" id="ARBA00023002"/>
    </source>
</evidence>
<evidence type="ECO:0000256" key="7">
    <source>
        <dbReference type="ARBA" id="ARBA00023033"/>
    </source>
</evidence>
<dbReference type="Proteomes" id="UP000193870">
    <property type="component" value="Unassembled WGS sequence"/>
</dbReference>
<keyword evidence="9" id="KW-1185">Reference proteome</keyword>
<dbReference type="InterPro" id="IPR036396">
    <property type="entry name" value="Cyt_P450_sf"/>
</dbReference>
<dbReference type="PANTHER" id="PTHR24286">
    <property type="entry name" value="CYTOCHROME P450 26"/>
    <property type="match status" value="1"/>
</dbReference>